<keyword evidence="11" id="KW-1185">Reference proteome</keyword>
<dbReference type="InterPro" id="IPR048454">
    <property type="entry name" value="YetF_N"/>
</dbReference>
<evidence type="ECO:0000313" key="11">
    <source>
        <dbReference type="Proteomes" id="UP000252585"/>
    </source>
</evidence>
<dbReference type="PANTHER" id="PTHR34582:SF5">
    <property type="entry name" value="UPF0702 TRANSMEMBRANE PROTEIN YETF"/>
    <property type="match status" value="1"/>
</dbReference>
<evidence type="ECO:0000256" key="7">
    <source>
        <dbReference type="SAM" id="Phobius"/>
    </source>
</evidence>
<comment type="subcellular location">
    <subcellularLocation>
        <location evidence="1">Cell membrane</location>
        <topology evidence="1">Multi-pass membrane protein</topology>
    </subcellularLocation>
</comment>
<dbReference type="PANTHER" id="PTHR34582">
    <property type="entry name" value="UPF0702 TRANSMEMBRANE PROTEIN YCAP"/>
    <property type="match status" value="1"/>
</dbReference>
<keyword evidence="6 7" id="KW-0472">Membrane</keyword>
<evidence type="ECO:0000256" key="1">
    <source>
        <dbReference type="ARBA" id="ARBA00004651"/>
    </source>
</evidence>
<comment type="caution">
    <text evidence="10">The sequence shown here is derived from an EMBL/GenBank/DDBJ whole genome shotgun (WGS) entry which is preliminary data.</text>
</comment>
<feature type="transmembrane region" description="Helical" evidence="7">
    <location>
        <begin position="36"/>
        <end position="51"/>
    </location>
</feature>
<dbReference type="AlphaFoldDB" id="A0A368XDE9"/>
<protein>
    <submittedName>
        <fullName evidence="10">Uncharacterized membrane protein YcaP (DUF421 family)</fullName>
    </submittedName>
</protein>
<keyword evidence="5 7" id="KW-1133">Transmembrane helix</keyword>
<evidence type="ECO:0000256" key="2">
    <source>
        <dbReference type="ARBA" id="ARBA00006448"/>
    </source>
</evidence>
<dbReference type="OrthoDB" id="1076133at2"/>
<evidence type="ECO:0000313" key="10">
    <source>
        <dbReference type="EMBL" id="RCW65865.1"/>
    </source>
</evidence>
<keyword evidence="4 7" id="KW-0812">Transmembrane</keyword>
<name>A0A368XDE9_9BACI</name>
<dbReference type="GO" id="GO:0005886">
    <property type="term" value="C:plasma membrane"/>
    <property type="evidence" value="ECO:0007669"/>
    <property type="project" value="UniProtKB-SubCell"/>
</dbReference>
<dbReference type="Gene3D" id="3.30.240.20">
    <property type="entry name" value="bsu07140 like domains"/>
    <property type="match status" value="2"/>
</dbReference>
<evidence type="ECO:0000259" key="8">
    <source>
        <dbReference type="Pfam" id="PF04239"/>
    </source>
</evidence>
<evidence type="ECO:0000256" key="4">
    <source>
        <dbReference type="ARBA" id="ARBA00022692"/>
    </source>
</evidence>
<accession>A0A368XDE9</accession>
<evidence type="ECO:0000259" key="9">
    <source>
        <dbReference type="Pfam" id="PF20730"/>
    </source>
</evidence>
<evidence type="ECO:0000256" key="6">
    <source>
        <dbReference type="ARBA" id="ARBA00023136"/>
    </source>
</evidence>
<dbReference type="InterPro" id="IPR007353">
    <property type="entry name" value="DUF421"/>
</dbReference>
<dbReference type="RefSeq" id="WP_114353530.1">
    <property type="nucleotide sequence ID" value="NZ_QPJJ01000010.1"/>
</dbReference>
<evidence type="ECO:0000256" key="5">
    <source>
        <dbReference type="ARBA" id="ARBA00022989"/>
    </source>
</evidence>
<feature type="transmembrane region" description="Helical" evidence="7">
    <location>
        <begin position="6"/>
        <end position="24"/>
    </location>
</feature>
<feature type="transmembrane region" description="Helical" evidence="7">
    <location>
        <begin position="57"/>
        <end position="78"/>
    </location>
</feature>
<reference evidence="10 11" key="1">
    <citation type="submission" date="2018-07" db="EMBL/GenBank/DDBJ databases">
        <title>Genomic Encyclopedia of Type Strains, Phase IV (KMG-IV): sequencing the most valuable type-strain genomes for metagenomic binning, comparative biology and taxonomic classification.</title>
        <authorList>
            <person name="Goeker M."/>
        </authorList>
    </citation>
    <scope>NUCLEOTIDE SEQUENCE [LARGE SCALE GENOMIC DNA]</scope>
    <source>
        <strain evidence="10 11">DSM 27696</strain>
    </source>
</reference>
<evidence type="ECO:0000256" key="3">
    <source>
        <dbReference type="ARBA" id="ARBA00022475"/>
    </source>
</evidence>
<dbReference type="InterPro" id="IPR023090">
    <property type="entry name" value="UPF0702_alpha/beta_dom_sf"/>
</dbReference>
<organism evidence="10 11">
    <name type="scientific">Saliterribacillus persicus</name>
    <dbReference type="NCBI Taxonomy" id="930114"/>
    <lineage>
        <taxon>Bacteria</taxon>
        <taxon>Bacillati</taxon>
        <taxon>Bacillota</taxon>
        <taxon>Bacilli</taxon>
        <taxon>Bacillales</taxon>
        <taxon>Bacillaceae</taxon>
        <taxon>Saliterribacillus</taxon>
    </lineage>
</organism>
<sequence>MDTTITMKIIIGFIALIIVLRIMGKKELTQITPVDFVYLLVLGGLMENAVYDKTISVFEVLYSLALWSLLIFTLEILVRNFEGLRPIVKGEPEIIINDGVLNVKNLKKNKLESEQLRSMLRLQGIFSIKEVKYAILEPSGDLSVMEKETASPVTANMMGIEPKKTSLSHLVVDEGEVENIVLKSIDKDEAWLKEKLKEAGYEDISNIYYAEWSEANGLIVNSYNN</sequence>
<dbReference type="EMBL" id="QPJJ01000010">
    <property type="protein sequence ID" value="RCW65865.1"/>
    <property type="molecule type" value="Genomic_DNA"/>
</dbReference>
<gene>
    <name evidence="10" type="ORF">DFR57_11083</name>
</gene>
<dbReference type="Proteomes" id="UP000252585">
    <property type="component" value="Unassembled WGS sequence"/>
</dbReference>
<feature type="domain" description="YetF-like N-terminal transmembrane" evidence="9">
    <location>
        <begin position="4"/>
        <end position="76"/>
    </location>
</feature>
<dbReference type="Pfam" id="PF20730">
    <property type="entry name" value="YetF_N"/>
    <property type="match status" value="1"/>
</dbReference>
<proteinExistence type="inferred from homology"/>
<keyword evidence="3" id="KW-1003">Cell membrane</keyword>
<dbReference type="Pfam" id="PF04239">
    <property type="entry name" value="DUF421"/>
    <property type="match status" value="1"/>
</dbReference>
<comment type="similarity">
    <text evidence="2">Belongs to the UPF0702 family.</text>
</comment>
<feature type="domain" description="YetF C-terminal" evidence="8">
    <location>
        <begin position="80"/>
        <end position="213"/>
    </location>
</feature>